<dbReference type="PANTHER" id="PTHR43798:SF33">
    <property type="entry name" value="HYDROLASE, PUTATIVE (AFU_ORTHOLOGUE AFUA_2G14860)-RELATED"/>
    <property type="match status" value="1"/>
</dbReference>
<proteinExistence type="predicted"/>
<dbReference type="GO" id="GO:0016787">
    <property type="term" value="F:hydrolase activity"/>
    <property type="evidence" value="ECO:0007669"/>
    <property type="project" value="UniProtKB-KW"/>
</dbReference>
<dbReference type="PANTHER" id="PTHR43798">
    <property type="entry name" value="MONOACYLGLYCEROL LIPASE"/>
    <property type="match status" value="1"/>
</dbReference>
<dbReference type="InterPro" id="IPR000073">
    <property type="entry name" value="AB_hydrolase_1"/>
</dbReference>
<dbReference type="AlphaFoldDB" id="A0A9E7C752"/>
<dbReference type="InterPro" id="IPR050266">
    <property type="entry name" value="AB_hydrolase_sf"/>
</dbReference>
<dbReference type="Proteomes" id="UP001162834">
    <property type="component" value="Chromosome"/>
</dbReference>
<keyword evidence="2" id="KW-0378">Hydrolase</keyword>
<dbReference type="RefSeq" id="WP_259313139.1">
    <property type="nucleotide sequence ID" value="NZ_CP087164.1"/>
</dbReference>
<dbReference type="PRINTS" id="PR00111">
    <property type="entry name" value="ABHYDROLASE"/>
</dbReference>
<dbReference type="Gene3D" id="3.40.50.1820">
    <property type="entry name" value="alpha/beta hydrolase"/>
    <property type="match status" value="1"/>
</dbReference>
<feature type="domain" description="AB hydrolase-1" evidence="1">
    <location>
        <begin position="46"/>
        <end position="254"/>
    </location>
</feature>
<evidence type="ECO:0000313" key="2">
    <source>
        <dbReference type="EMBL" id="UGS39132.1"/>
    </source>
</evidence>
<dbReference type="EC" id="3.5.1.-" evidence="2"/>
<name>A0A9E7C752_9ACTN</name>
<keyword evidence="3" id="KW-1185">Reference proteome</keyword>
<accession>A0A9E7C752</accession>
<sequence>MPFADVGDVRLYYEFTGPEDKPVILQFGGSLFGRQNFDMVNDGMRENFRLLSFDASGYGRSTQPLTSYSIENWADEGAGLLDALGLDRVLTHGTSMGGMIAIAFTAKYPERTIASCADCGMARCDTYRRVMFRNWRQQCEALPLDDFCALLTIQAVGAAFIEEHPDVFDNVTRIVSANSPYTVRQACLAMEAMDLEPLIGDIRRPLLMTNGSRDIMTPPDLAPSGYSARQIAERVPDWARLHEFPDIGHADLLEVPDEAVRVVTAFFQEILQGEPDGAGVYKDLHAAAA</sequence>
<gene>
    <name evidence="2" type="primary">rutD_9</name>
    <name evidence="2" type="ORF">DSM104329_05564</name>
</gene>
<dbReference type="KEGG" id="sbae:DSM104329_05564"/>
<dbReference type="GO" id="GO:0016020">
    <property type="term" value="C:membrane"/>
    <property type="evidence" value="ECO:0007669"/>
    <property type="project" value="TreeGrafter"/>
</dbReference>
<organism evidence="2 3">
    <name type="scientific">Capillimicrobium parvum</name>
    <dbReference type="NCBI Taxonomy" id="2884022"/>
    <lineage>
        <taxon>Bacteria</taxon>
        <taxon>Bacillati</taxon>
        <taxon>Actinomycetota</taxon>
        <taxon>Thermoleophilia</taxon>
        <taxon>Solirubrobacterales</taxon>
        <taxon>Capillimicrobiaceae</taxon>
        <taxon>Capillimicrobium</taxon>
    </lineage>
</organism>
<evidence type="ECO:0000313" key="3">
    <source>
        <dbReference type="Proteomes" id="UP001162834"/>
    </source>
</evidence>
<dbReference type="SUPFAM" id="SSF53474">
    <property type="entry name" value="alpha/beta-Hydrolases"/>
    <property type="match status" value="1"/>
</dbReference>
<reference evidence="2" key="1">
    <citation type="journal article" date="2022" name="Int. J. Syst. Evol. Microbiol.">
        <title>Pseudomonas aegrilactucae sp. nov. and Pseudomonas morbosilactucae sp. nov., pathogens causing bacterial rot of lettuce in Japan.</title>
        <authorList>
            <person name="Sawada H."/>
            <person name="Fujikawa T."/>
            <person name="Satou M."/>
        </authorList>
    </citation>
    <scope>NUCLEOTIDE SEQUENCE</scope>
    <source>
        <strain evidence="2">0166_1</strain>
    </source>
</reference>
<evidence type="ECO:0000259" key="1">
    <source>
        <dbReference type="Pfam" id="PF00561"/>
    </source>
</evidence>
<protein>
    <submittedName>
        <fullName evidence="2">Aminoacrylate hydrolase RutD</fullName>
        <ecNumber evidence="2">3.5.1.-</ecNumber>
    </submittedName>
</protein>
<dbReference type="EMBL" id="CP087164">
    <property type="protein sequence ID" value="UGS39132.1"/>
    <property type="molecule type" value="Genomic_DNA"/>
</dbReference>
<dbReference type="InterPro" id="IPR029058">
    <property type="entry name" value="AB_hydrolase_fold"/>
</dbReference>
<dbReference type="Pfam" id="PF00561">
    <property type="entry name" value="Abhydrolase_1"/>
    <property type="match status" value="1"/>
</dbReference>